<dbReference type="Pfam" id="PF15612">
    <property type="entry name" value="WHIM1"/>
    <property type="match status" value="1"/>
</dbReference>
<dbReference type="GO" id="GO:0003677">
    <property type="term" value="F:DNA binding"/>
    <property type="evidence" value="ECO:0007669"/>
    <property type="project" value="UniProtKB-KW"/>
</dbReference>
<dbReference type="InterPro" id="IPR016177">
    <property type="entry name" value="DNA-bd_dom_sf"/>
</dbReference>
<feature type="compositionally biased region" description="Acidic residues" evidence="13">
    <location>
        <begin position="425"/>
        <end position="438"/>
    </location>
</feature>
<feature type="compositionally biased region" description="Polar residues" evidence="13">
    <location>
        <begin position="161"/>
        <end position="187"/>
    </location>
</feature>
<feature type="coiled-coil region" evidence="12">
    <location>
        <begin position="727"/>
        <end position="773"/>
    </location>
</feature>
<dbReference type="Proteomes" id="UP000265160">
    <property type="component" value="LG16"/>
</dbReference>
<keyword evidence="10" id="KW-0804">Transcription</keyword>
<reference evidence="16" key="3">
    <citation type="submission" date="2025-09" db="UniProtKB">
        <authorList>
            <consortium name="Ensembl"/>
        </authorList>
    </citation>
    <scope>IDENTIFICATION</scope>
</reference>
<evidence type="ECO:0000256" key="4">
    <source>
        <dbReference type="ARBA" id="ARBA00022771"/>
    </source>
</evidence>
<name>A0A3P9BIX3_9CICH</name>
<evidence type="ECO:0000256" key="5">
    <source>
        <dbReference type="ARBA" id="ARBA00022833"/>
    </source>
</evidence>
<dbReference type="Pfam" id="PF02791">
    <property type="entry name" value="DDT"/>
    <property type="match status" value="1"/>
</dbReference>
<evidence type="ECO:0000256" key="10">
    <source>
        <dbReference type="ARBA" id="ARBA00023163"/>
    </source>
</evidence>
<keyword evidence="3" id="KW-0479">Metal-binding</keyword>
<keyword evidence="6" id="KW-0805">Transcription regulation</keyword>
<dbReference type="FunFam" id="3.30.890.10:FF:000002">
    <property type="entry name" value="Bromodomain adjacent to zinc finger domain protein 2B"/>
    <property type="match status" value="1"/>
</dbReference>
<dbReference type="SMART" id="SM00391">
    <property type="entry name" value="MBD"/>
    <property type="match status" value="1"/>
</dbReference>
<keyword evidence="11" id="KW-0539">Nucleus</keyword>
<organism evidence="16 17">
    <name type="scientific">Maylandia zebra</name>
    <name type="common">zebra mbuna</name>
    <dbReference type="NCBI Taxonomy" id="106582"/>
    <lineage>
        <taxon>Eukaryota</taxon>
        <taxon>Metazoa</taxon>
        <taxon>Chordata</taxon>
        <taxon>Craniata</taxon>
        <taxon>Vertebrata</taxon>
        <taxon>Euteleostomi</taxon>
        <taxon>Actinopterygii</taxon>
        <taxon>Neopterygii</taxon>
        <taxon>Teleostei</taxon>
        <taxon>Neoteleostei</taxon>
        <taxon>Acanthomorphata</taxon>
        <taxon>Ovalentaria</taxon>
        <taxon>Cichlomorphae</taxon>
        <taxon>Cichliformes</taxon>
        <taxon>Cichlidae</taxon>
        <taxon>African cichlids</taxon>
        <taxon>Pseudocrenilabrinae</taxon>
        <taxon>Haplochromini</taxon>
        <taxon>Maylandia</taxon>
        <taxon>Maylandia zebra complex</taxon>
    </lineage>
</organism>
<dbReference type="AlphaFoldDB" id="A0A3P9BIX3"/>
<evidence type="ECO:0000313" key="16">
    <source>
        <dbReference type="Ensembl" id="ENSMZEP00005009880.1"/>
    </source>
</evidence>
<comment type="similarity">
    <text evidence="2">Belongs to the WAL family.</text>
</comment>
<evidence type="ECO:0000259" key="15">
    <source>
        <dbReference type="PROSITE" id="PS50982"/>
    </source>
</evidence>
<evidence type="ECO:0000313" key="17">
    <source>
        <dbReference type="Proteomes" id="UP000265160"/>
    </source>
</evidence>
<evidence type="ECO:0000259" key="14">
    <source>
        <dbReference type="PROSITE" id="PS50827"/>
    </source>
</evidence>
<feature type="region of interest" description="Disordered" evidence="13">
    <location>
        <begin position="998"/>
        <end position="1056"/>
    </location>
</feature>
<dbReference type="PANTHER" id="PTHR45915">
    <property type="entry name" value="TRANSCRIPTION INTERMEDIARY FACTOR"/>
    <property type="match status" value="1"/>
</dbReference>
<dbReference type="PROSITE" id="PS50827">
    <property type="entry name" value="DDT"/>
    <property type="match status" value="1"/>
</dbReference>
<feature type="compositionally biased region" description="Acidic residues" evidence="13">
    <location>
        <begin position="238"/>
        <end position="265"/>
    </location>
</feature>
<evidence type="ECO:0000256" key="9">
    <source>
        <dbReference type="ARBA" id="ARBA00023125"/>
    </source>
</evidence>
<evidence type="ECO:0000256" key="6">
    <source>
        <dbReference type="ARBA" id="ARBA00023015"/>
    </source>
</evidence>
<feature type="coiled-coil region" evidence="12">
    <location>
        <begin position="624"/>
        <end position="658"/>
    </location>
</feature>
<dbReference type="SMART" id="SM00571">
    <property type="entry name" value="DDT"/>
    <property type="match status" value="1"/>
</dbReference>
<dbReference type="GO" id="GO:0008270">
    <property type="term" value="F:zinc ion binding"/>
    <property type="evidence" value="ECO:0007669"/>
    <property type="project" value="UniProtKB-KW"/>
</dbReference>
<feature type="compositionally biased region" description="Low complexity" evidence="13">
    <location>
        <begin position="368"/>
        <end position="379"/>
    </location>
</feature>
<evidence type="ECO:0000256" key="2">
    <source>
        <dbReference type="ARBA" id="ARBA00007444"/>
    </source>
</evidence>
<evidence type="ECO:0000256" key="8">
    <source>
        <dbReference type="ARBA" id="ARBA00023117"/>
    </source>
</evidence>
<comment type="subcellular location">
    <subcellularLocation>
        <location evidence="1">Nucleus</location>
    </subcellularLocation>
</comment>
<reference evidence="16" key="2">
    <citation type="submission" date="2025-08" db="UniProtKB">
        <authorList>
            <consortium name="Ensembl"/>
        </authorList>
    </citation>
    <scope>IDENTIFICATION</scope>
</reference>
<dbReference type="GeneTree" id="ENSGT00940000155359"/>
<dbReference type="InterPro" id="IPR028942">
    <property type="entry name" value="WHIM1_dom"/>
</dbReference>
<dbReference type="PROSITE" id="PS50982">
    <property type="entry name" value="MBD"/>
    <property type="match status" value="1"/>
</dbReference>
<evidence type="ECO:0000256" key="1">
    <source>
        <dbReference type="ARBA" id="ARBA00004123"/>
    </source>
</evidence>
<dbReference type="PANTHER" id="PTHR45915:SF1">
    <property type="entry name" value="BROMODOMAIN ADJACENT TO ZINC FINGER DOMAIN PROTEIN 2B"/>
    <property type="match status" value="1"/>
</dbReference>
<feature type="compositionally biased region" description="Basic and acidic residues" evidence="13">
    <location>
        <begin position="410"/>
        <end position="423"/>
    </location>
</feature>
<evidence type="ECO:0000256" key="12">
    <source>
        <dbReference type="SAM" id="Coils"/>
    </source>
</evidence>
<accession>A0A3P9BIX3</accession>
<sequence>MESGRPLASSPEPFFLHMASSKASSSPAPPQKLHTNRFSDSYNCLLCSPGHSLRIMEDECVNMSVSPNGLNLANSPVALNASSSSCSEFGGLGCLGLSALAAPSQLGTFPDWWRTSETQTRAAAAFFPPLLGLHPFVLSTFKSHDPVDFQSRPSGKRSLSLGVNGTVNGRSASSPAGNAPAMNTSSLLAKGKKETPQANSHEPGQLHQKAVEKKPNKRPLETSSMSGSQSESQSESSSEVEESSSDPDDMEEEDDDDQSSDSEESGYEKQSPAKQKVKVSASLELLCKQRVYRISELFSLHISSSNMFLNLYPNGAINGAVQDAPLALITKPRIQSSTPNSKPLLAATSPPCSMPINLSTGTKEMLDSSASPLKTSASSEPRSRKTTQTVHSGRSLTRTNTSCLPVDLVRGSEPDIHSSKNSDDSLGDDYDEDEDEDSGSSFSGSGRRRRVTDERVLRLPLEFGWQRETRIRTVAGRLQGEVAYFAPCGKKLRQYPDVVKYLIRNGITEISRDNFSFSTKIKVGDFYEAREGPEGIQWFLLAEDEIAPSIIAMDGRRSRRTKSEHQPTGDSTGAIQWKPYPLNGGENNFQDVSDAKLLRKLEAQEIARQAAQIKMMRKLEKQAIAQAAKEAKKQQAIMAAEERRKKREQLKILKQQEKIKRIQQIRMEKELRAQQILEVCPESYCRNILKHFLSAVDRIYRKKKKSNQRLFLNYVERERRRQHMILMKAVEARKKAEEKERLKKEKKDEKQLNKERKLELRRLELEKAKELKKPNEDMCLADHKPLPELSRIPGLVLAGSTFSNCLMVLQFLHSFGKVLGLDLNSDPLTIGDLQEGLLNIAENMEKVQDLLVTMLSAAVCDPGVPAGHKSKTILGDNLTNVEINRDNVSEILQIYMEGHSEQKEVAMLAFSLRTKPFQAHSPSQKASVLAFLVNELCCSKVVISEIDKNIDYMTNLRKDKWVVEGKLRKLRSIHTKKTGKKDNSWAGENNHAFVLVSVQNKSKRKEGDSEEEEDEDDDSEDQRDDEEEEEEEAGGKRGKKTDICEEEVSGNIMLLT</sequence>
<dbReference type="GO" id="GO:0000785">
    <property type="term" value="C:chromatin"/>
    <property type="evidence" value="ECO:0007669"/>
    <property type="project" value="TreeGrafter"/>
</dbReference>
<keyword evidence="7 12" id="KW-0175">Coiled coil</keyword>
<dbReference type="InterPro" id="IPR018501">
    <property type="entry name" value="DDT_dom"/>
</dbReference>
<feature type="compositionally biased region" description="Polar residues" evidence="13">
    <location>
        <begin position="386"/>
        <end position="403"/>
    </location>
</feature>
<feature type="region of interest" description="Disordered" evidence="13">
    <location>
        <begin position="147"/>
        <end position="275"/>
    </location>
</feature>
<feature type="region of interest" description="Disordered" evidence="13">
    <location>
        <begin position="334"/>
        <end position="449"/>
    </location>
</feature>
<feature type="compositionally biased region" description="Basic and acidic residues" evidence="13">
    <location>
        <begin position="209"/>
        <end position="220"/>
    </location>
</feature>
<keyword evidence="17" id="KW-1185">Reference proteome</keyword>
<feature type="domain" description="DDT" evidence="14">
    <location>
        <begin position="799"/>
        <end position="864"/>
    </location>
</feature>
<keyword evidence="5" id="KW-0862">Zinc</keyword>
<keyword evidence="4" id="KW-0863">Zinc-finger</keyword>
<protein>
    <submittedName>
        <fullName evidence="16">Bromodomain adjacent to zinc finger domain 2B</fullName>
    </submittedName>
</protein>
<dbReference type="Ensembl" id="ENSMZET00005010242.1">
    <property type="protein sequence ID" value="ENSMZEP00005009880.1"/>
    <property type="gene ID" value="ENSMZEG00005007380.1"/>
</dbReference>
<evidence type="ECO:0000256" key="11">
    <source>
        <dbReference type="ARBA" id="ARBA00023242"/>
    </source>
</evidence>
<evidence type="ECO:0000256" key="13">
    <source>
        <dbReference type="SAM" id="MobiDB-lite"/>
    </source>
</evidence>
<dbReference type="InterPro" id="IPR001739">
    <property type="entry name" value="Methyl_CpG_DNA-bd"/>
</dbReference>
<dbReference type="Pfam" id="PF01429">
    <property type="entry name" value="MBD"/>
    <property type="match status" value="1"/>
</dbReference>
<evidence type="ECO:0000256" key="3">
    <source>
        <dbReference type="ARBA" id="ARBA00022723"/>
    </source>
</evidence>
<feature type="region of interest" description="Disordered" evidence="13">
    <location>
        <begin position="555"/>
        <end position="580"/>
    </location>
</feature>
<reference evidence="16 17" key="1">
    <citation type="journal article" date="2014" name="Nature">
        <title>The genomic substrate for adaptive radiation in African cichlid fish.</title>
        <authorList>
            <person name="Brawand D."/>
            <person name="Wagner C.E."/>
            <person name="Li Y.I."/>
            <person name="Malinsky M."/>
            <person name="Keller I."/>
            <person name="Fan S."/>
            <person name="Simakov O."/>
            <person name="Ng A.Y."/>
            <person name="Lim Z.W."/>
            <person name="Bezault E."/>
            <person name="Turner-Maier J."/>
            <person name="Johnson J."/>
            <person name="Alcazar R."/>
            <person name="Noh H.J."/>
            <person name="Russell P."/>
            <person name="Aken B."/>
            <person name="Alfoldi J."/>
            <person name="Amemiya C."/>
            <person name="Azzouzi N."/>
            <person name="Baroiller J.F."/>
            <person name="Barloy-Hubler F."/>
            <person name="Berlin A."/>
            <person name="Bloomquist R."/>
            <person name="Carleton K.L."/>
            <person name="Conte M.A."/>
            <person name="D'Cotta H."/>
            <person name="Eshel O."/>
            <person name="Gaffney L."/>
            <person name="Galibert F."/>
            <person name="Gante H.F."/>
            <person name="Gnerre S."/>
            <person name="Greuter L."/>
            <person name="Guyon R."/>
            <person name="Haddad N.S."/>
            <person name="Haerty W."/>
            <person name="Harris R.M."/>
            <person name="Hofmann H.A."/>
            <person name="Hourlier T."/>
            <person name="Hulata G."/>
            <person name="Jaffe D.B."/>
            <person name="Lara M."/>
            <person name="Lee A.P."/>
            <person name="MacCallum I."/>
            <person name="Mwaiko S."/>
            <person name="Nikaido M."/>
            <person name="Nishihara H."/>
            <person name="Ozouf-Costaz C."/>
            <person name="Penman D.J."/>
            <person name="Przybylski D."/>
            <person name="Rakotomanga M."/>
            <person name="Renn S.C.P."/>
            <person name="Ribeiro F.J."/>
            <person name="Ron M."/>
            <person name="Salzburger W."/>
            <person name="Sanchez-Pulido L."/>
            <person name="Santos M.E."/>
            <person name="Searle S."/>
            <person name="Sharpe T."/>
            <person name="Swofford R."/>
            <person name="Tan F.J."/>
            <person name="Williams L."/>
            <person name="Young S."/>
            <person name="Yin S."/>
            <person name="Okada N."/>
            <person name="Kocher T.D."/>
            <person name="Miska E.A."/>
            <person name="Lander E.S."/>
            <person name="Venkatesh B."/>
            <person name="Fernald R.D."/>
            <person name="Meyer A."/>
            <person name="Ponting C.P."/>
            <person name="Streelman J.T."/>
            <person name="Lindblad-Toh K."/>
            <person name="Seehausen O."/>
            <person name="Di Palma F."/>
        </authorList>
    </citation>
    <scope>NUCLEOTIDE SEQUENCE</scope>
</reference>
<keyword evidence="9" id="KW-0238">DNA-binding</keyword>
<dbReference type="Gene3D" id="3.30.890.10">
    <property type="entry name" value="Methyl-cpg-binding Protein 2, Chain A"/>
    <property type="match status" value="1"/>
</dbReference>
<dbReference type="CDD" id="cd01397">
    <property type="entry name" value="HAT_MBD"/>
    <property type="match status" value="1"/>
</dbReference>
<dbReference type="SUPFAM" id="SSF54171">
    <property type="entry name" value="DNA-binding domain"/>
    <property type="match status" value="1"/>
</dbReference>
<proteinExistence type="inferred from homology"/>
<feature type="compositionally biased region" description="Low complexity" evidence="13">
    <location>
        <begin position="223"/>
        <end position="237"/>
    </location>
</feature>
<dbReference type="GO" id="GO:0005634">
    <property type="term" value="C:nucleus"/>
    <property type="evidence" value="ECO:0007669"/>
    <property type="project" value="UniProtKB-SubCell"/>
</dbReference>
<evidence type="ECO:0000256" key="7">
    <source>
        <dbReference type="ARBA" id="ARBA00023054"/>
    </source>
</evidence>
<feature type="compositionally biased region" description="Acidic residues" evidence="13">
    <location>
        <begin position="1008"/>
        <end position="1032"/>
    </location>
</feature>
<keyword evidence="8" id="KW-0103">Bromodomain</keyword>
<feature type="domain" description="MBD" evidence="15">
    <location>
        <begin position="451"/>
        <end position="522"/>
    </location>
</feature>